<dbReference type="AlphaFoldDB" id="A0A5J6WLI9"/>
<protein>
    <recommendedName>
        <fullName evidence="2">diguanylate cyclase</fullName>
        <ecNumber evidence="2">2.7.7.65</ecNumber>
    </recommendedName>
</protein>
<dbReference type="EC" id="2.7.7.65" evidence="2"/>
<evidence type="ECO:0000313" key="5">
    <source>
        <dbReference type="EMBL" id="QFI37332.1"/>
    </source>
</evidence>
<dbReference type="RefSeq" id="WP_019439836.1">
    <property type="nucleotide sequence ID" value="NZ_ALOE01000004.1"/>
</dbReference>
<comment type="catalytic activity">
    <reaction evidence="3">
        <text>2 GTP = 3',3'-c-di-GMP + 2 diphosphate</text>
        <dbReference type="Rhea" id="RHEA:24898"/>
        <dbReference type="ChEBI" id="CHEBI:33019"/>
        <dbReference type="ChEBI" id="CHEBI:37565"/>
        <dbReference type="ChEBI" id="CHEBI:58805"/>
        <dbReference type="EC" id="2.7.7.65"/>
    </reaction>
</comment>
<accession>A0A5J6WLI9</accession>
<dbReference type="Gene3D" id="3.30.70.270">
    <property type="match status" value="1"/>
</dbReference>
<comment type="cofactor">
    <cofactor evidence="1">
        <name>Mg(2+)</name>
        <dbReference type="ChEBI" id="CHEBI:18420"/>
    </cofactor>
</comment>
<dbReference type="PANTHER" id="PTHR45138:SF9">
    <property type="entry name" value="DIGUANYLATE CYCLASE DGCM-RELATED"/>
    <property type="match status" value="1"/>
</dbReference>
<evidence type="ECO:0000313" key="6">
    <source>
        <dbReference type="Proteomes" id="UP000327424"/>
    </source>
</evidence>
<dbReference type="EMBL" id="CP044399">
    <property type="protein sequence ID" value="QFI37332.1"/>
    <property type="molecule type" value="Genomic_DNA"/>
</dbReference>
<proteinExistence type="predicted"/>
<evidence type="ECO:0000259" key="4">
    <source>
        <dbReference type="PROSITE" id="PS50887"/>
    </source>
</evidence>
<sequence>MLRTFNGCAHEWFIALTESEDEAKLDLTLFASMQAILATSRIAVFSVKKALKEQSAALICDNLSCLDFSSQDIDNLYQKLQDNKIHISESLAERVSYIPICHGESVIGFVVAAHELGDIASTKQLNTAINVLHIYANQQHILFKNRLDPLTELLNRQTFNNKMMEVITGHDHNERRDQIDEHCAWYLAMLDIDNFKKVNDQFGHVIGDEVLILMAGLMKCNFRSEDYIFRYGGEEFSVLFKCADESTAEHILERLRETIAGYNFPQAKSMTMSIGFTELKSCTLIPKLVQQADLALYHSKESGRNSVTNFKIIAHLHNIDYVTEHELFK</sequence>
<dbReference type="GO" id="GO:0052621">
    <property type="term" value="F:diguanylate cyclase activity"/>
    <property type="evidence" value="ECO:0007669"/>
    <property type="project" value="UniProtKB-EC"/>
</dbReference>
<dbReference type="InterPro" id="IPR050469">
    <property type="entry name" value="Diguanylate_Cyclase"/>
</dbReference>
<gene>
    <name evidence="5" type="ORF">FR932_05565</name>
</gene>
<dbReference type="PANTHER" id="PTHR45138">
    <property type="entry name" value="REGULATORY COMPONENTS OF SENSORY TRANSDUCTION SYSTEM"/>
    <property type="match status" value="1"/>
</dbReference>
<dbReference type="InterPro" id="IPR029787">
    <property type="entry name" value="Nucleotide_cyclase"/>
</dbReference>
<reference evidence="5 6" key="1">
    <citation type="submission" date="2019-09" db="EMBL/GenBank/DDBJ databases">
        <title>Hybrid Assembly of the complete Genome of the Deep-Sea Bacterium Moritella marina from long Nanopore and Illumina reads.</title>
        <authorList>
            <person name="Magin S."/>
            <person name="Georgoulis A."/>
            <person name="Papadimitriou K."/>
            <person name="Iliakis G."/>
            <person name="Vorgias C.E."/>
        </authorList>
    </citation>
    <scope>NUCLEOTIDE SEQUENCE [LARGE SCALE GENOMIC DNA]</scope>
    <source>
        <strain evidence="5 6">MP-1</strain>
    </source>
</reference>
<evidence type="ECO:0000256" key="1">
    <source>
        <dbReference type="ARBA" id="ARBA00001946"/>
    </source>
</evidence>
<dbReference type="SUPFAM" id="SSF55073">
    <property type="entry name" value="Nucleotide cyclase"/>
    <property type="match status" value="1"/>
</dbReference>
<dbReference type="Pfam" id="PF00990">
    <property type="entry name" value="GGDEF"/>
    <property type="match status" value="1"/>
</dbReference>
<name>A0A5J6WLI9_MORMI</name>
<dbReference type="CDD" id="cd01949">
    <property type="entry name" value="GGDEF"/>
    <property type="match status" value="1"/>
</dbReference>
<dbReference type="KEGG" id="mmaa:FR932_05565"/>
<dbReference type="GO" id="GO:0043709">
    <property type="term" value="P:cell adhesion involved in single-species biofilm formation"/>
    <property type="evidence" value="ECO:0007669"/>
    <property type="project" value="TreeGrafter"/>
</dbReference>
<keyword evidence="6" id="KW-1185">Reference proteome</keyword>
<organism evidence="5 6">
    <name type="scientific">Moritella marina ATCC 15381</name>
    <dbReference type="NCBI Taxonomy" id="1202962"/>
    <lineage>
        <taxon>Bacteria</taxon>
        <taxon>Pseudomonadati</taxon>
        <taxon>Pseudomonadota</taxon>
        <taxon>Gammaproteobacteria</taxon>
        <taxon>Alteromonadales</taxon>
        <taxon>Moritellaceae</taxon>
        <taxon>Moritella</taxon>
    </lineage>
</organism>
<dbReference type="NCBIfam" id="TIGR00254">
    <property type="entry name" value="GGDEF"/>
    <property type="match status" value="1"/>
</dbReference>
<dbReference type="PROSITE" id="PS50887">
    <property type="entry name" value="GGDEF"/>
    <property type="match status" value="1"/>
</dbReference>
<feature type="domain" description="GGDEF" evidence="4">
    <location>
        <begin position="183"/>
        <end position="312"/>
    </location>
</feature>
<evidence type="ECO:0000256" key="2">
    <source>
        <dbReference type="ARBA" id="ARBA00012528"/>
    </source>
</evidence>
<evidence type="ECO:0000256" key="3">
    <source>
        <dbReference type="ARBA" id="ARBA00034247"/>
    </source>
</evidence>
<dbReference type="GO" id="GO:1902201">
    <property type="term" value="P:negative regulation of bacterial-type flagellum-dependent cell motility"/>
    <property type="evidence" value="ECO:0007669"/>
    <property type="project" value="TreeGrafter"/>
</dbReference>
<dbReference type="InterPro" id="IPR000160">
    <property type="entry name" value="GGDEF_dom"/>
</dbReference>
<dbReference type="FunFam" id="3.30.70.270:FF:000001">
    <property type="entry name" value="Diguanylate cyclase domain protein"/>
    <property type="match status" value="1"/>
</dbReference>
<dbReference type="OrthoDB" id="9803824at2"/>
<dbReference type="InterPro" id="IPR043128">
    <property type="entry name" value="Rev_trsase/Diguanyl_cyclase"/>
</dbReference>
<dbReference type="Proteomes" id="UP000327424">
    <property type="component" value="Chromosome"/>
</dbReference>
<dbReference type="GO" id="GO:0005886">
    <property type="term" value="C:plasma membrane"/>
    <property type="evidence" value="ECO:0007669"/>
    <property type="project" value="TreeGrafter"/>
</dbReference>
<dbReference type="SMART" id="SM00267">
    <property type="entry name" value="GGDEF"/>
    <property type="match status" value="1"/>
</dbReference>